<sequence length="332" mass="37937">MNKYFVLIILCLFSFHRINSFESLPSEFLKEIRDNLNNLHNFKHTFNPEIDAKNNHYFTRKLEQTGLVLSSARSQELETQKSECIALHNSLEQVFEICFGIFEQVICLEVNNLDFLCDHQCLSETLNAHSRYSLNNCSRFETPYMEVEQNAIIPFRPKCSFNRDCCGQFLCVSGTCQPRVEFTSHPLKVDSNDGVPNNGTHLFYPAKALLFFEFLCAKEDSSGAYCFPMFKGSPDFYQCSRARGLGCCLGTYNHFVNNCLQVNISELNIPNQGRMEDWMSQCDIPDSICRNVDLSKSGSDCNPFGGFNSGNLLFYRSQFAALVVFAIMLLIR</sequence>
<evidence type="ECO:0000256" key="1">
    <source>
        <dbReference type="SAM" id="Phobius"/>
    </source>
</evidence>
<keyword evidence="1" id="KW-1133">Transmembrane helix</keyword>
<dbReference type="AlphaFoldDB" id="A0A7R9XNK2"/>
<keyword evidence="2" id="KW-0732">Signal</keyword>
<keyword evidence="1" id="KW-0812">Transmembrane</keyword>
<keyword evidence="1" id="KW-0472">Membrane</keyword>
<name>A0A7R9XNK2_9CHLO</name>
<evidence type="ECO:0000256" key="2">
    <source>
        <dbReference type="SAM" id="SignalP"/>
    </source>
</evidence>
<feature type="transmembrane region" description="Helical" evidence="1">
    <location>
        <begin position="313"/>
        <end position="331"/>
    </location>
</feature>
<gene>
    <name evidence="3" type="ORF">PAMY1081_LOCUS106</name>
</gene>
<reference evidence="3" key="1">
    <citation type="submission" date="2021-01" db="EMBL/GenBank/DDBJ databases">
        <authorList>
            <person name="Corre E."/>
            <person name="Pelletier E."/>
            <person name="Niang G."/>
            <person name="Scheremetjew M."/>
            <person name="Finn R."/>
            <person name="Kale V."/>
            <person name="Holt S."/>
            <person name="Cochrane G."/>
            <person name="Meng A."/>
            <person name="Brown T."/>
            <person name="Cohen L."/>
        </authorList>
    </citation>
    <scope>NUCLEOTIDE SEQUENCE</scope>
    <source>
        <strain evidence="3">CCMP720</strain>
    </source>
</reference>
<proteinExistence type="predicted"/>
<dbReference type="EMBL" id="HBDV01000169">
    <property type="protein sequence ID" value="CAD8215832.1"/>
    <property type="molecule type" value="Transcribed_RNA"/>
</dbReference>
<protein>
    <submittedName>
        <fullName evidence="3">Uncharacterized protein</fullName>
    </submittedName>
</protein>
<feature type="chain" id="PRO_5030957626" evidence="2">
    <location>
        <begin position="21"/>
        <end position="332"/>
    </location>
</feature>
<accession>A0A7R9XNK2</accession>
<evidence type="ECO:0000313" key="3">
    <source>
        <dbReference type="EMBL" id="CAD8215832.1"/>
    </source>
</evidence>
<organism evidence="3">
    <name type="scientific">Polyblepharides amylifera</name>
    <dbReference type="NCBI Taxonomy" id="1486889"/>
    <lineage>
        <taxon>Eukaryota</taxon>
        <taxon>Viridiplantae</taxon>
        <taxon>Chlorophyta</taxon>
        <taxon>Pyramimonadophyceae</taxon>
        <taxon>Pyramimonadales</taxon>
        <taxon>Polyblepharidaceae</taxon>
        <taxon>Polyblepharides</taxon>
    </lineage>
</organism>
<feature type="signal peptide" evidence="2">
    <location>
        <begin position="1"/>
        <end position="20"/>
    </location>
</feature>